<keyword evidence="2" id="KW-0732">Signal</keyword>
<proteinExistence type="predicted"/>
<organism evidence="3 4">
    <name type="scientific">Aspergillus glaucus CBS 516.65</name>
    <dbReference type="NCBI Taxonomy" id="1160497"/>
    <lineage>
        <taxon>Eukaryota</taxon>
        <taxon>Fungi</taxon>
        <taxon>Dikarya</taxon>
        <taxon>Ascomycota</taxon>
        <taxon>Pezizomycotina</taxon>
        <taxon>Eurotiomycetes</taxon>
        <taxon>Eurotiomycetidae</taxon>
        <taxon>Eurotiales</taxon>
        <taxon>Aspergillaceae</taxon>
        <taxon>Aspergillus</taxon>
        <taxon>Aspergillus subgen. Aspergillus</taxon>
    </lineage>
</organism>
<accession>A0A1L9VXQ4</accession>
<evidence type="ECO:0000256" key="1">
    <source>
        <dbReference type="SAM" id="Phobius"/>
    </source>
</evidence>
<dbReference type="OrthoDB" id="5215637at2759"/>
<evidence type="ECO:0000313" key="3">
    <source>
        <dbReference type="EMBL" id="OJJ88669.1"/>
    </source>
</evidence>
<evidence type="ECO:0000313" key="4">
    <source>
        <dbReference type="Proteomes" id="UP000184300"/>
    </source>
</evidence>
<reference evidence="4" key="1">
    <citation type="journal article" date="2017" name="Genome Biol.">
        <title>Comparative genomics reveals high biological diversity and specific adaptations in the industrially and medically important fungal genus Aspergillus.</title>
        <authorList>
            <person name="de Vries R.P."/>
            <person name="Riley R."/>
            <person name="Wiebenga A."/>
            <person name="Aguilar-Osorio G."/>
            <person name="Amillis S."/>
            <person name="Uchima C.A."/>
            <person name="Anderluh G."/>
            <person name="Asadollahi M."/>
            <person name="Askin M."/>
            <person name="Barry K."/>
            <person name="Battaglia E."/>
            <person name="Bayram O."/>
            <person name="Benocci T."/>
            <person name="Braus-Stromeyer S.A."/>
            <person name="Caldana C."/>
            <person name="Canovas D."/>
            <person name="Cerqueira G.C."/>
            <person name="Chen F."/>
            <person name="Chen W."/>
            <person name="Choi C."/>
            <person name="Clum A."/>
            <person name="Dos Santos R.A."/>
            <person name="Damasio A.R."/>
            <person name="Diallinas G."/>
            <person name="Emri T."/>
            <person name="Fekete E."/>
            <person name="Flipphi M."/>
            <person name="Freyberg S."/>
            <person name="Gallo A."/>
            <person name="Gournas C."/>
            <person name="Habgood R."/>
            <person name="Hainaut M."/>
            <person name="Harispe M.L."/>
            <person name="Henrissat B."/>
            <person name="Hilden K.S."/>
            <person name="Hope R."/>
            <person name="Hossain A."/>
            <person name="Karabika E."/>
            <person name="Karaffa L."/>
            <person name="Karanyi Z."/>
            <person name="Krasevec N."/>
            <person name="Kuo A."/>
            <person name="Kusch H."/>
            <person name="LaButti K."/>
            <person name="Lagendijk E.L."/>
            <person name="Lapidus A."/>
            <person name="Levasseur A."/>
            <person name="Lindquist E."/>
            <person name="Lipzen A."/>
            <person name="Logrieco A.F."/>
            <person name="MacCabe A."/>
            <person name="Maekelae M.R."/>
            <person name="Malavazi I."/>
            <person name="Melin P."/>
            <person name="Meyer V."/>
            <person name="Mielnichuk N."/>
            <person name="Miskei M."/>
            <person name="Molnar A.P."/>
            <person name="Mule G."/>
            <person name="Ngan C.Y."/>
            <person name="Orejas M."/>
            <person name="Orosz E."/>
            <person name="Ouedraogo J.P."/>
            <person name="Overkamp K.M."/>
            <person name="Park H.-S."/>
            <person name="Perrone G."/>
            <person name="Piumi F."/>
            <person name="Punt P.J."/>
            <person name="Ram A.F."/>
            <person name="Ramon A."/>
            <person name="Rauscher S."/>
            <person name="Record E."/>
            <person name="Riano-Pachon D.M."/>
            <person name="Robert V."/>
            <person name="Roehrig J."/>
            <person name="Ruller R."/>
            <person name="Salamov A."/>
            <person name="Salih N.S."/>
            <person name="Samson R.A."/>
            <person name="Sandor E."/>
            <person name="Sanguinetti M."/>
            <person name="Schuetze T."/>
            <person name="Sepcic K."/>
            <person name="Shelest E."/>
            <person name="Sherlock G."/>
            <person name="Sophianopoulou V."/>
            <person name="Squina F.M."/>
            <person name="Sun H."/>
            <person name="Susca A."/>
            <person name="Todd R.B."/>
            <person name="Tsang A."/>
            <person name="Unkles S.E."/>
            <person name="van de Wiele N."/>
            <person name="van Rossen-Uffink D."/>
            <person name="Oliveira J.V."/>
            <person name="Vesth T.C."/>
            <person name="Visser J."/>
            <person name="Yu J.-H."/>
            <person name="Zhou M."/>
            <person name="Andersen M.R."/>
            <person name="Archer D.B."/>
            <person name="Baker S.E."/>
            <person name="Benoit I."/>
            <person name="Brakhage A.A."/>
            <person name="Braus G.H."/>
            <person name="Fischer R."/>
            <person name="Frisvad J.C."/>
            <person name="Goldman G.H."/>
            <person name="Houbraken J."/>
            <person name="Oakley B."/>
            <person name="Pocsi I."/>
            <person name="Scazzocchio C."/>
            <person name="Seiboth B."/>
            <person name="vanKuyk P.A."/>
            <person name="Wortman J."/>
            <person name="Dyer P.S."/>
            <person name="Grigoriev I.V."/>
        </authorList>
    </citation>
    <scope>NUCLEOTIDE SEQUENCE [LARGE SCALE GENOMIC DNA]</scope>
    <source>
        <strain evidence="4">CBS 516.65</strain>
    </source>
</reference>
<dbReference type="AlphaFoldDB" id="A0A1L9VXQ4"/>
<dbReference type="EMBL" id="KV878889">
    <property type="protein sequence ID" value="OJJ88669.1"/>
    <property type="molecule type" value="Genomic_DNA"/>
</dbReference>
<feature type="chain" id="PRO_5012431339" description="Mid2 domain-containing protein" evidence="2">
    <location>
        <begin position="22"/>
        <end position="262"/>
    </location>
</feature>
<feature type="transmembrane region" description="Helical" evidence="1">
    <location>
        <begin position="172"/>
        <end position="195"/>
    </location>
</feature>
<dbReference type="GeneID" id="34457996"/>
<keyword evidence="4" id="KW-1185">Reference proteome</keyword>
<dbReference type="Proteomes" id="UP000184300">
    <property type="component" value="Unassembled WGS sequence"/>
</dbReference>
<gene>
    <name evidence="3" type="ORF">ASPGLDRAFT_141384</name>
</gene>
<protein>
    <recommendedName>
        <fullName evidence="5">Mid2 domain-containing protein</fullName>
    </recommendedName>
</protein>
<sequence length="262" mass="28200">MMRCLILLGIFLQFACQIALAATTKEDRQCWFFNDRLAPDDVPCSDEYYTHCCGKGEVCLSNGLCMNTGHQPYVLARRSCTDKDWQMGSSCTKECHYNNPSGGSTISLATEDGENNYFTYCCGQPVVAENGTIGCDGDRTPFTLDSGEMLYGYAALENTTTTAPKSSNKKEVAIGVGVGVPLGVIAASAIAWAIWERLQRKKALGAGTGSAMAAGDAAAPVYQPVMKPDSYMPAVQNVPVSVPVELEQLSRPIPELQGSHRM</sequence>
<dbReference type="STRING" id="1160497.A0A1L9VXQ4"/>
<dbReference type="VEuPathDB" id="FungiDB:ASPGLDRAFT_141384"/>
<evidence type="ECO:0000256" key="2">
    <source>
        <dbReference type="SAM" id="SignalP"/>
    </source>
</evidence>
<evidence type="ECO:0008006" key="5">
    <source>
        <dbReference type="Google" id="ProtNLM"/>
    </source>
</evidence>
<keyword evidence="1" id="KW-0812">Transmembrane</keyword>
<keyword evidence="1" id="KW-1133">Transmembrane helix</keyword>
<dbReference type="RefSeq" id="XP_022405345.1">
    <property type="nucleotide sequence ID" value="XM_022541735.1"/>
</dbReference>
<feature type="signal peptide" evidence="2">
    <location>
        <begin position="1"/>
        <end position="21"/>
    </location>
</feature>
<keyword evidence="1" id="KW-0472">Membrane</keyword>
<name>A0A1L9VXQ4_ASPGL</name>